<evidence type="ECO:0000313" key="2">
    <source>
        <dbReference type="Proteomes" id="UP000735302"/>
    </source>
</evidence>
<organism evidence="1 2">
    <name type="scientific">Plakobranchus ocellatus</name>
    <dbReference type="NCBI Taxonomy" id="259542"/>
    <lineage>
        <taxon>Eukaryota</taxon>
        <taxon>Metazoa</taxon>
        <taxon>Spiralia</taxon>
        <taxon>Lophotrochozoa</taxon>
        <taxon>Mollusca</taxon>
        <taxon>Gastropoda</taxon>
        <taxon>Heterobranchia</taxon>
        <taxon>Euthyneura</taxon>
        <taxon>Panpulmonata</taxon>
        <taxon>Sacoglossa</taxon>
        <taxon>Placobranchoidea</taxon>
        <taxon>Plakobranchidae</taxon>
        <taxon>Plakobranchus</taxon>
    </lineage>
</organism>
<dbReference type="Proteomes" id="UP000735302">
    <property type="component" value="Unassembled WGS sequence"/>
</dbReference>
<reference evidence="1 2" key="1">
    <citation type="journal article" date="2021" name="Elife">
        <title>Chloroplast acquisition without the gene transfer in kleptoplastic sea slugs, Plakobranchus ocellatus.</title>
        <authorList>
            <person name="Maeda T."/>
            <person name="Takahashi S."/>
            <person name="Yoshida T."/>
            <person name="Shimamura S."/>
            <person name="Takaki Y."/>
            <person name="Nagai Y."/>
            <person name="Toyoda A."/>
            <person name="Suzuki Y."/>
            <person name="Arimoto A."/>
            <person name="Ishii H."/>
            <person name="Satoh N."/>
            <person name="Nishiyama T."/>
            <person name="Hasebe M."/>
            <person name="Maruyama T."/>
            <person name="Minagawa J."/>
            <person name="Obokata J."/>
            <person name="Shigenobu S."/>
        </authorList>
    </citation>
    <scope>NUCLEOTIDE SEQUENCE [LARGE SCALE GENOMIC DNA]</scope>
</reference>
<keyword evidence="2" id="KW-1185">Reference proteome</keyword>
<dbReference type="AlphaFoldDB" id="A0AAV4A8H8"/>
<protein>
    <submittedName>
        <fullName evidence="1">Craniofacial development protein 2-like</fullName>
    </submittedName>
</protein>
<evidence type="ECO:0000313" key="1">
    <source>
        <dbReference type="EMBL" id="GFO03048.1"/>
    </source>
</evidence>
<dbReference type="Gene3D" id="3.60.10.10">
    <property type="entry name" value="Endonuclease/exonuclease/phosphatase"/>
    <property type="match status" value="1"/>
</dbReference>
<dbReference type="SUPFAM" id="SSF56219">
    <property type="entry name" value="DNase I-like"/>
    <property type="match status" value="1"/>
</dbReference>
<dbReference type="EMBL" id="BLXT01003714">
    <property type="protein sequence ID" value="GFO03048.1"/>
    <property type="molecule type" value="Genomic_DNA"/>
</dbReference>
<gene>
    <name evidence="1" type="ORF">PoB_002955300</name>
</gene>
<proteinExistence type="predicted"/>
<sequence length="147" mass="16822">MNIFGPHKPSRRWTWHSPGGEYHNQIDYILIKRRFQSSVNIAQTRSFPGADVGSDHELVMMTFALRLEKSKKRGNIRIKFDVDKLKDPNILTTFQANIGGRFAPLLALENDQDLTPDDLAETFNETLTEKASKLLGKPRVKKKKVDD</sequence>
<dbReference type="InterPro" id="IPR036691">
    <property type="entry name" value="Endo/exonu/phosph_ase_sf"/>
</dbReference>
<accession>A0AAV4A8H8</accession>
<comment type="caution">
    <text evidence="1">The sequence shown here is derived from an EMBL/GenBank/DDBJ whole genome shotgun (WGS) entry which is preliminary data.</text>
</comment>
<name>A0AAV4A8H8_9GAST</name>